<evidence type="ECO:0000313" key="2">
    <source>
        <dbReference type="Proteomes" id="UP000772434"/>
    </source>
</evidence>
<sequence>MFEKEEKVDFPHKAYPEKDIVCLGTQYRLASKYTSFVTVDSTMQAPPSTTRSALAAMFASGSPSTGLVYQNS</sequence>
<reference evidence="1" key="1">
    <citation type="submission" date="2020-11" db="EMBL/GenBank/DDBJ databases">
        <authorList>
            <consortium name="DOE Joint Genome Institute"/>
            <person name="Ahrendt S."/>
            <person name="Riley R."/>
            <person name="Andreopoulos W."/>
            <person name="Labutti K."/>
            <person name="Pangilinan J."/>
            <person name="Ruiz-Duenas F.J."/>
            <person name="Barrasa J.M."/>
            <person name="Sanchez-Garcia M."/>
            <person name="Camarero S."/>
            <person name="Miyauchi S."/>
            <person name="Serrano A."/>
            <person name="Linde D."/>
            <person name="Babiker R."/>
            <person name="Drula E."/>
            <person name="Ayuso-Fernandez I."/>
            <person name="Pacheco R."/>
            <person name="Padilla G."/>
            <person name="Ferreira P."/>
            <person name="Barriuso J."/>
            <person name="Kellner H."/>
            <person name="Castanera R."/>
            <person name="Alfaro M."/>
            <person name="Ramirez L."/>
            <person name="Pisabarro A.G."/>
            <person name="Kuo A."/>
            <person name="Tritt A."/>
            <person name="Lipzen A."/>
            <person name="He G."/>
            <person name="Yan M."/>
            <person name="Ng V."/>
            <person name="Cullen D."/>
            <person name="Martin F."/>
            <person name="Rosso M.-N."/>
            <person name="Henrissat B."/>
            <person name="Hibbett D."/>
            <person name="Martinez A.T."/>
            <person name="Grigoriev I.V."/>
        </authorList>
    </citation>
    <scope>NUCLEOTIDE SEQUENCE</scope>
    <source>
        <strain evidence="1">AH 40177</strain>
    </source>
</reference>
<dbReference type="Proteomes" id="UP000772434">
    <property type="component" value="Unassembled WGS sequence"/>
</dbReference>
<comment type="caution">
    <text evidence="1">The sequence shown here is derived from an EMBL/GenBank/DDBJ whole genome shotgun (WGS) entry which is preliminary data.</text>
</comment>
<organism evidence="1 2">
    <name type="scientific">Rhodocollybia butyracea</name>
    <dbReference type="NCBI Taxonomy" id="206335"/>
    <lineage>
        <taxon>Eukaryota</taxon>
        <taxon>Fungi</taxon>
        <taxon>Dikarya</taxon>
        <taxon>Basidiomycota</taxon>
        <taxon>Agaricomycotina</taxon>
        <taxon>Agaricomycetes</taxon>
        <taxon>Agaricomycetidae</taxon>
        <taxon>Agaricales</taxon>
        <taxon>Marasmiineae</taxon>
        <taxon>Omphalotaceae</taxon>
        <taxon>Rhodocollybia</taxon>
    </lineage>
</organism>
<name>A0A9P5UCM8_9AGAR</name>
<keyword evidence="2" id="KW-1185">Reference proteome</keyword>
<dbReference type="EMBL" id="JADNRY010000018">
    <property type="protein sequence ID" value="KAF9073338.1"/>
    <property type="molecule type" value="Genomic_DNA"/>
</dbReference>
<protein>
    <submittedName>
        <fullName evidence="1">Uncharacterized protein</fullName>
    </submittedName>
</protein>
<gene>
    <name evidence="1" type="ORF">BDP27DRAFT_1417148</name>
</gene>
<dbReference type="AlphaFoldDB" id="A0A9P5UCM8"/>
<accession>A0A9P5UCM8</accession>
<proteinExistence type="predicted"/>
<evidence type="ECO:0000313" key="1">
    <source>
        <dbReference type="EMBL" id="KAF9073338.1"/>
    </source>
</evidence>